<dbReference type="RefSeq" id="WP_120252956.1">
    <property type="nucleotide sequence ID" value="NZ_JBNNIY010000005.1"/>
</dbReference>
<accession>A0A5J5HRT9</accession>
<dbReference type="AlphaFoldDB" id="A0A5J5HRT9"/>
<dbReference type="Proteomes" id="UP000326364">
    <property type="component" value="Unassembled WGS sequence"/>
</dbReference>
<protein>
    <submittedName>
        <fullName evidence="3">Uncharacterized protein</fullName>
    </submittedName>
</protein>
<evidence type="ECO:0000313" key="3">
    <source>
        <dbReference type="EMBL" id="KAA9024968.1"/>
    </source>
</evidence>
<proteinExistence type="predicted"/>
<evidence type="ECO:0000256" key="1">
    <source>
        <dbReference type="SAM" id="MobiDB-lite"/>
    </source>
</evidence>
<feature type="region of interest" description="Disordered" evidence="1">
    <location>
        <begin position="167"/>
        <end position="192"/>
    </location>
</feature>
<gene>
    <name evidence="3" type="ORF">F4U95_20700</name>
    <name evidence="2" type="ORF">F4U96_20585</name>
</gene>
<organism evidence="3 4">
    <name type="scientific">Sphingobium limneticum</name>
    <dbReference type="NCBI Taxonomy" id="1007511"/>
    <lineage>
        <taxon>Bacteria</taxon>
        <taxon>Pseudomonadati</taxon>
        <taxon>Pseudomonadota</taxon>
        <taxon>Alphaproteobacteria</taxon>
        <taxon>Sphingomonadales</taxon>
        <taxon>Sphingomonadaceae</taxon>
        <taxon>Sphingobium</taxon>
    </lineage>
</organism>
<reference evidence="4 5" key="1">
    <citation type="submission" date="2019-09" db="EMBL/GenBank/DDBJ databases">
        <authorList>
            <person name="Feng G."/>
        </authorList>
    </citation>
    <scope>NUCLEOTIDE SEQUENCE [LARGE SCALE GENOMIC DNA]</scope>
    <source>
        <strain evidence="3 4">KACC 19283</strain>
        <strain evidence="2 5">KACC 19284</strain>
    </source>
</reference>
<evidence type="ECO:0000313" key="5">
    <source>
        <dbReference type="Proteomes" id="UP000326364"/>
    </source>
</evidence>
<sequence>MAILLVGLVPTVAQARQSQWWFVAAGADRVLFVDEKSIEREGDIVRHSSSQIFAPSSEMLTRRAFMKTDCVKKTQQWIMVMRYDANDQPLDQSALGYDEVQRVEAGSLGEAELNFVCAADRAATGGFPLEIDDVAFAHALIADNDPSQTPAAIHARMKADPMTPVIRSAAPSPDSFGTEQEQRKGQPIVPPRDYAIGVDLPASLDYDADETGRIYDIAYQGIEDGEILFELRGYAISDLARPGSGQMIRTPRNAKTEQIGDLSITILEVTPEKLRYSIERKKADSDPFPIADQ</sequence>
<dbReference type="EMBL" id="VYQA01000021">
    <property type="protein sequence ID" value="KAA9024968.1"/>
    <property type="molecule type" value="Genomic_DNA"/>
</dbReference>
<evidence type="ECO:0000313" key="4">
    <source>
        <dbReference type="Proteomes" id="UP000325933"/>
    </source>
</evidence>
<name>A0A5J5HRT9_9SPHN</name>
<evidence type="ECO:0000313" key="2">
    <source>
        <dbReference type="EMBL" id="KAA9012622.1"/>
    </source>
</evidence>
<dbReference type="EMBL" id="VYQB01000021">
    <property type="protein sequence ID" value="KAA9012622.1"/>
    <property type="molecule type" value="Genomic_DNA"/>
</dbReference>
<comment type="caution">
    <text evidence="3">The sequence shown here is derived from an EMBL/GenBank/DDBJ whole genome shotgun (WGS) entry which is preliminary data.</text>
</comment>
<keyword evidence="5" id="KW-1185">Reference proteome</keyword>
<dbReference type="Proteomes" id="UP000325933">
    <property type="component" value="Unassembled WGS sequence"/>
</dbReference>